<dbReference type="EMBL" id="JBFDAA010000016">
    <property type="protein sequence ID" value="KAL1117020.1"/>
    <property type="molecule type" value="Genomic_DNA"/>
</dbReference>
<evidence type="ECO:0000313" key="8">
    <source>
        <dbReference type="Proteomes" id="UP001558652"/>
    </source>
</evidence>
<evidence type="ECO:0000313" key="7">
    <source>
        <dbReference type="EMBL" id="KAL1117020.1"/>
    </source>
</evidence>
<keyword evidence="3 5" id="KW-1133">Transmembrane helix</keyword>
<feature type="transmembrane region" description="Helical" evidence="5">
    <location>
        <begin position="117"/>
        <end position="135"/>
    </location>
</feature>
<evidence type="ECO:0000256" key="4">
    <source>
        <dbReference type="ARBA" id="ARBA00023136"/>
    </source>
</evidence>
<evidence type="ECO:0000256" key="3">
    <source>
        <dbReference type="ARBA" id="ARBA00022989"/>
    </source>
</evidence>
<feature type="transmembrane region" description="Helical" evidence="5">
    <location>
        <begin position="365"/>
        <end position="387"/>
    </location>
</feature>
<accession>A0ABD0YP60</accession>
<gene>
    <name evidence="7" type="ORF">AAG570_004348</name>
</gene>
<feature type="transmembrane region" description="Helical" evidence="5">
    <location>
        <begin position="12"/>
        <end position="35"/>
    </location>
</feature>
<sequence length="406" mass="45098">MFAMGFAFKNAGLGVGTCLTVFLGLLCLYCNHLLITACLCMRRKLGLEFNPTFSETVEYCFQTGPRLFKMWSPLARVTVKMFIVVTQMGFCSVYYVLVATTLHEVVLHYGYDIDARLYMVGVYVPIVMFCLIRSLKFLTPVSLASNLMLVVSISATIIISCFDLPEVQSRNIAADPWRLPLYFGTTIYAFEGISLILPLLSEMRNQDLFHTWLGVMNIGLVVVTALMTTVGFIGYLKYGEHTKGTLTLNLPPGDIISTIVKVMLAVGIAFTFPIQFYAANDVFWFEIDRKYGPLNHPVLYESFLRVLLVTVTLALAILIPKIGLFISLIGAVSSTFLALVYPALCDIAVRCCPQEDMPLTGRWNWLRLSVDAFILAVAILGFAAGTYCSVVDLVHAFATRGFESEA</sequence>
<evidence type="ECO:0000256" key="2">
    <source>
        <dbReference type="ARBA" id="ARBA00022692"/>
    </source>
</evidence>
<evidence type="ECO:0000256" key="5">
    <source>
        <dbReference type="SAM" id="Phobius"/>
    </source>
</evidence>
<dbReference type="Pfam" id="PF01490">
    <property type="entry name" value="Aa_trans"/>
    <property type="match status" value="1"/>
</dbReference>
<dbReference type="GO" id="GO:0016020">
    <property type="term" value="C:membrane"/>
    <property type="evidence" value="ECO:0007669"/>
    <property type="project" value="UniProtKB-SubCell"/>
</dbReference>
<dbReference type="PANTHER" id="PTHR22950">
    <property type="entry name" value="AMINO ACID TRANSPORTER"/>
    <property type="match status" value="1"/>
</dbReference>
<feature type="transmembrane region" description="Helical" evidence="5">
    <location>
        <begin position="255"/>
        <end position="277"/>
    </location>
</feature>
<organism evidence="7 8">
    <name type="scientific">Ranatra chinensis</name>
    <dbReference type="NCBI Taxonomy" id="642074"/>
    <lineage>
        <taxon>Eukaryota</taxon>
        <taxon>Metazoa</taxon>
        <taxon>Ecdysozoa</taxon>
        <taxon>Arthropoda</taxon>
        <taxon>Hexapoda</taxon>
        <taxon>Insecta</taxon>
        <taxon>Pterygota</taxon>
        <taxon>Neoptera</taxon>
        <taxon>Paraneoptera</taxon>
        <taxon>Hemiptera</taxon>
        <taxon>Heteroptera</taxon>
        <taxon>Panheteroptera</taxon>
        <taxon>Nepomorpha</taxon>
        <taxon>Nepidae</taxon>
        <taxon>Ranatrinae</taxon>
        <taxon>Ranatra</taxon>
    </lineage>
</organism>
<reference evidence="7 8" key="1">
    <citation type="submission" date="2024-07" db="EMBL/GenBank/DDBJ databases">
        <title>Chromosome-level genome assembly of the water stick insect Ranatra chinensis (Heteroptera: Nepidae).</title>
        <authorList>
            <person name="Liu X."/>
        </authorList>
    </citation>
    <scope>NUCLEOTIDE SEQUENCE [LARGE SCALE GENOMIC DNA]</scope>
    <source>
        <strain evidence="7">Cailab_2021Rc</strain>
        <tissue evidence="7">Muscle</tissue>
    </source>
</reference>
<protein>
    <recommendedName>
        <fullName evidence="6">Amino acid transporter transmembrane domain-containing protein</fullName>
    </recommendedName>
</protein>
<keyword evidence="4 5" id="KW-0472">Membrane</keyword>
<dbReference type="PANTHER" id="PTHR22950:SF349">
    <property type="entry name" value="AMINO ACID TRANSPORTER TRANSMEMBRANE DOMAIN-CONTAINING PROTEIN"/>
    <property type="match status" value="1"/>
</dbReference>
<dbReference type="Proteomes" id="UP001558652">
    <property type="component" value="Unassembled WGS sequence"/>
</dbReference>
<evidence type="ECO:0000259" key="6">
    <source>
        <dbReference type="Pfam" id="PF01490"/>
    </source>
</evidence>
<feature type="transmembrane region" description="Helical" evidence="5">
    <location>
        <begin position="147"/>
        <end position="167"/>
    </location>
</feature>
<dbReference type="InterPro" id="IPR013057">
    <property type="entry name" value="AA_transpt_TM"/>
</dbReference>
<name>A0ABD0YP60_9HEMI</name>
<feature type="transmembrane region" description="Helical" evidence="5">
    <location>
        <begin position="325"/>
        <end position="344"/>
    </location>
</feature>
<comment type="subcellular location">
    <subcellularLocation>
        <location evidence="1">Membrane</location>
        <topology evidence="1">Multi-pass membrane protein</topology>
    </subcellularLocation>
</comment>
<feature type="transmembrane region" description="Helical" evidence="5">
    <location>
        <begin position="298"/>
        <end position="319"/>
    </location>
</feature>
<dbReference type="AlphaFoldDB" id="A0ABD0YP60"/>
<keyword evidence="2 5" id="KW-0812">Transmembrane</keyword>
<proteinExistence type="predicted"/>
<feature type="domain" description="Amino acid transporter transmembrane" evidence="6">
    <location>
        <begin position="1"/>
        <end position="387"/>
    </location>
</feature>
<feature type="transmembrane region" description="Helical" evidence="5">
    <location>
        <begin position="179"/>
        <end position="200"/>
    </location>
</feature>
<keyword evidence="8" id="KW-1185">Reference proteome</keyword>
<evidence type="ECO:0000256" key="1">
    <source>
        <dbReference type="ARBA" id="ARBA00004141"/>
    </source>
</evidence>
<feature type="transmembrane region" description="Helical" evidence="5">
    <location>
        <begin position="77"/>
        <end position="97"/>
    </location>
</feature>
<feature type="transmembrane region" description="Helical" evidence="5">
    <location>
        <begin position="212"/>
        <end position="235"/>
    </location>
</feature>
<comment type="caution">
    <text evidence="7">The sequence shown here is derived from an EMBL/GenBank/DDBJ whole genome shotgun (WGS) entry which is preliminary data.</text>
</comment>